<dbReference type="Proteomes" id="UP000251577">
    <property type="component" value="Unassembled WGS sequence"/>
</dbReference>
<comment type="caution">
    <text evidence="1">The sequence shown here is derived from an EMBL/GenBank/DDBJ whole genome shotgun (WGS) entry which is preliminary data.</text>
</comment>
<gene>
    <name evidence="1" type="ORF">DLJ54_06040</name>
</gene>
<protein>
    <submittedName>
        <fullName evidence="1">Uncharacterized protein</fullName>
    </submittedName>
</protein>
<dbReference type="AlphaFoldDB" id="A0A364V5I7"/>
<feature type="non-terminal residue" evidence="1">
    <location>
        <position position="180"/>
    </location>
</feature>
<reference evidence="1 2" key="1">
    <citation type="journal article" date="2018" name="Syst. Appl. Microbiol.">
        <title>Corynebacterium heidelbergense sp. nov., isolated from the preen glands of Egyptian geese (Alopochen aegyptiacus).</title>
        <authorList>
            <person name="Braun M.S."/>
            <person name="Wang E."/>
            <person name="Zimmermann S."/>
            <person name="Wink M."/>
        </authorList>
    </citation>
    <scope>NUCLEOTIDE SEQUENCE [LARGE SCALE GENOMIC DNA]</scope>
    <source>
        <strain evidence="1 2">647</strain>
    </source>
</reference>
<evidence type="ECO:0000313" key="1">
    <source>
        <dbReference type="EMBL" id="RAV31889.1"/>
    </source>
</evidence>
<evidence type="ECO:0000313" key="2">
    <source>
        <dbReference type="Proteomes" id="UP000251577"/>
    </source>
</evidence>
<accession>A0A364V5I7</accession>
<organism evidence="1 2">
    <name type="scientific">Corynebacterium heidelbergense</name>
    <dbReference type="NCBI Taxonomy" id="2055947"/>
    <lineage>
        <taxon>Bacteria</taxon>
        <taxon>Bacillati</taxon>
        <taxon>Actinomycetota</taxon>
        <taxon>Actinomycetes</taxon>
        <taxon>Mycobacteriales</taxon>
        <taxon>Corynebacteriaceae</taxon>
        <taxon>Corynebacterium</taxon>
    </lineage>
</organism>
<dbReference type="EMBL" id="QHCV01000051">
    <property type="protein sequence ID" value="RAV31889.1"/>
    <property type="molecule type" value="Genomic_DNA"/>
</dbReference>
<sequence length="180" mass="19207">MRYTVLVLVLAAAFLLFPILLDAILPERETTSPGQAELYDKSLLSFGDWPLTFEALDGCTPPSGIGAPGSVEFDCGDVKATVIGMAGVDDPVHAVERSIRALDPMGWRGVKPEDFSHTVGEIKPHLMDDIGAERVYLTDYSAADLGGSTDQLPQEGPGNFNVSVVGTAALSRPGCACWRR</sequence>
<proteinExistence type="predicted"/>
<keyword evidence="2" id="KW-1185">Reference proteome</keyword>
<name>A0A364V5I7_9CORY</name>